<gene>
    <name evidence="4" type="ORF">MUB46_15805</name>
</gene>
<reference evidence="4 5" key="1">
    <citation type="submission" date="2022-04" db="EMBL/GenBank/DDBJ databases">
        <authorList>
            <person name="Ye Y.-Q."/>
            <person name="Du Z.-J."/>
        </authorList>
    </citation>
    <scope>NUCLEOTIDE SEQUENCE [LARGE SCALE GENOMIC DNA]</scope>
    <source>
        <strain evidence="4 5">A6E488</strain>
    </source>
</reference>
<dbReference type="InterPro" id="IPR025979">
    <property type="entry name" value="ChrR-like_cupin_dom"/>
</dbReference>
<name>A0AAW5QZ41_9HYPH</name>
<dbReference type="AlphaFoldDB" id="A0AAW5QZ41"/>
<dbReference type="InterPro" id="IPR012807">
    <property type="entry name" value="Anti-sigma_ChrR"/>
</dbReference>
<accession>A0AAW5QZ41</accession>
<evidence type="ECO:0000256" key="1">
    <source>
        <dbReference type="SAM" id="MobiDB-lite"/>
    </source>
</evidence>
<dbReference type="InterPro" id="IPR027383">
    <property type="entry name" value="Znf_put"/>
</dbReference>
<comment type="caution">
    <text evidence="4">The sequence shown here is derived from an EMBL/GenBank/DDBJ whole genome shotgun (WGS) entry which is preliminary data.</text>
</comment>
<evidence type="ECO:0000259" key="2">
    <source>
        <dbReference type="Pfam" id="PF12973"/>
    </source>
</evidence>
<dbReference type="Pfam" id="PF12973">
    <property type="entry name" value="Cupin_7"/>
    <property type="match status" value="1"/>
</dbReference>
<dbReference type="Pfam" id="PF13490">
    <property type="entry name" value="zf-HC2"/>
    <property type="match status" value="1"/>
</dbReference>
<dbReference type="Gene3D" id="1.10.10.1320">
    <property type="entry name" value="Anti-sigma factor, zinc-finger domain"/>
    <property type="match status" value="1"/>
</dbReference>
<protein>
    <submittedName>
        <fullName evidence="4">ChrR family anti-sigma-E factor</fullName>
    </submittedName>
</protein>
<dbReference type="RefSeq" id="WP_261616904.1">
    <property type="nucleotide sequence ID" value="NZ_JALIDZ010000007.1"/>
</dbReference>
<sequence length="219" mass="23166">MSIHHHLDDATIMAYAAGTLREALCVAVAAHVAICPRCRAAVRAAEAAGGALLEEIDAVSLDADALDRAMARIETPAAARPAMPEPAPRPRDPRVPAPLARLIGGGLDEVRWRWLAPGVRSYEIPVTPGAGSLRLLRIAPGKAVPEHGHGGTELTLILSGSYSDVTGHYGPGDVADLDEDVEHAPVVDSPEDCICLVATESPTRFKGLIGRLLQPYFRI</sequence>
<dbReference type="EMBL" id="JALIDZ010000007">
    <property type="protein sequence ID" value="MCT8973326.1"/>
    <property type="molecule type" value="Genomic_DNA"/>
</dbReference>
<organism evidence="4 5">
    <name type="scientific">Microbaculum marinisediminis</name>
    <dbReference type="NCBI Taxonomy" id="2931392"/>
    <lineage>
        <taxon>Bacteria</taxon>
        <taxon>Pseudomonadati</taxon>
        <taxon>Pseudomonadota</taxon>
        <taxon>Alphaproteobacteria</taxon>
        <taxon>Hyphomicrobiales</taxon>
        <taxon>Tepidamorphaceae</taxon>
        <taxon>Microbaculum</taxon>
    </lineage>
</organism>
<dbReference type="InterPro" id="IPR011051">
    <property type="entry name" value="RmlC_Cupin_sf"/>
</dbReference>
<dbReference type="InterPro" id="IPR014710">
    <property type="entry name" value="RmlC-like_jellyroll"/>
</dbReference>
<feature type="region of interest" description="Disordered" evidence="1">
    <location>
        <begin position="76"/>
        <end position="95"/>
    </location>
</feature>
<evidence type="ECO:0000259" key="3">
    <source>
        <dbReference type="Pfam" id="PF13490"/>
    </source>
</evidence>
<feature type="domain" description="ChrR-like cupin" evidence="2">
    <location>
        <begin position="108"/>
        <end position="199"/>
    </location>
</feature>
<dbReference type="InterPro" id="IPR041916">
    <property type="entry name" value="Anti_sigma_zinc_sf"/>
</dbReference>
<dbReference type="NCBIfam" id="TIGR02451">
    <property type="entry name" value="anti_sig_ChrR"/>
    <property type="match status" value="1"/>
</dbReference>
<feature type="domain" description="Putative zinc-finger" evidence="3">
    <location>
        <begin position="12"/>
        <end position="39"/>
    </location>
</feature>
<dbReference type="Gene3D" id="2.60.120.10">
    <property type="entry name" value="Jelly Rolls"/>
    <property type="match status" value="1"/>
</dbReference>
<proteinExistence type="predicted"/>
<dbReference type="Proteomes" id="UP001320898">
    <property type="component" value="Unassembled WGS sequence"/>
</dbReference>
<evidence type="ECO:0000313" key="4">
    <source>
        <dbReference type="EMBL" id="MCT8973326.1"/>
    </source>
</evidence>
<dbReference type="SUPFAM" id="SSF51182">
    <property type="entry name" value="RmlC-like cupins"/>
    <property type="match status" value="1"/>
</dbReference>
<evidence type="ECO:0000313" key="5">
    <source>
        <dbReference type="Proteomes" id="UP001320898"/>
    </source>
</evidence>
<keyword evidence="5" id="KW-1185">Reference proteome</keyword>
<dbReference type="CDD" id="cd20301">
    <property type="entry name" value="cupin_ChrR"/>
    <property type="match status" value="1"/>
</dbReference>